<dbReference type="EMBL" id="NEDP02005167">
    <property type="protein sequence ID" value="OWF43078.1"/>
    <property type="molecule type" value="Genomic_DNA"/>
</dbReference>
<dbReference type="OrthoDB" id="2325716at2759"/>
<protein>
    <recommendedName>
        <fullName evidence="8">NACHT domain-containing protein</fullName>
    </recommendedName>
</protein>
<evidence type="ECO:0000313" key="7">
    <source>
        <dbReference type="Proteomes" id="UP000242188"/>
    </source>
</evidence>
<dbReference type="InterPro" id="IPR011044">
    <property type="entry name" value="Quino_amine_DH_bsu"/>
</dbReference>
<dbReference type="SUPFAM" id="SSF50969">
    <property type="entry name" value="YVTN repeat-like/Quinoprotein amine dehydrogenase"/>
    <property type="match status" value="1"/>
</dbReference>
<feature type="domain" description="NWD1/2-like winged helix-turn-helix" evidence="5">
    <location>
        <begin position="592"/>
        <end position="714"/>
    </location>
</feature>
<dbReference type="Pfam" id="PF25469">
    <property type="entry name" value="WHD_NWD1"/>
    <property type="match status" value="1"/>
</dbReference>
<sequence>MDVRRVKAVLRGSMLDLPYRNSRVVRIFISSTFTDTREERNLLIEEVHPKLTSYCRKKYGLEYQVVDMRWGVPDDAADDHLATSLCLQEIQNCQRLSTGPNFVTFLNQKHGFHHLQSSIPSKEFDELIQALQTLDQDHSLLDVWYKQDTNCIPPVHILQPISSIITEYKNKTSDAVNEWNRVQINLRQLLKTASQHCFDNGKMGAEEKHKYFMSVTEEEVLQGILKTAGKPKNHCLCFIRIIDDLQFHLRHNKASRFIDMVNQEKVDEEAQEILSNLRDETVFSKMESSNISKKNVKWSEQGGISKEEHSQYLCEFGDIFYTGVKQLIDKAVQEELKLAHDDIYLEVLQHLTMAKERCSMFHGREDVLERVATYLCGDSNEPLTVFGPSGSGKTSIMAEVARQVPFTYKKDAIIILRFLGTSPASSNLWRLLKSLVTQILSNINGDLDSIPAEFNKLLAFFQSLIEKYDQQSSKPLVILLDSLDQLSSDFGAHKLRWLPKKLGKNVRIVTSTYTESNDIINSLKSLFLADSFIMVKILGEDISVKILKTWLLSRNRTLNNEQLDYVQEAFKKCSLPLYVKLVFEDVLTWKSYTQVTVDTLSYTVQEIINSLLLRLETKHGKIFVSRTLAYITASQSGISEAELEDVLSLDDTLLTSVFQYHVPPFRRIPSALWVRVRHDIGSYLVDKEVDDTRVFFWYHRQFYEAAEKRYLSDSKFSMEVHSLLADFYLGTWHNKQKPFQYSESQYKKLGLASPNSEADRKVADQPISFHFTEDEVEEKRFNLRKLNKLPFHLINADRNSELRSICLFNYDWLLAKLTATSVQQLLSDFLLSRQNKDGILQRVLKTAQSTLAKYPKTLAMEISGHLLPLLSDAKNSAEKFLVEDCLNRIRSDKATLPYQTCYNTPKEALLFKFEHQGIPFGCSLVAISNDSSHLIALAENNVLVMWDLTTGEIEQQVNLFDPDIVKLNIMMTSPEQNLAMFYSSYQKQRNQVVVVNMSTGDILNCVSLEKTYPGVGFTDSLSFVLTETKIICMYIGHSADLFDRQTGKHISQFDVVADDMFLLPEQDRIMFRDKMSRKYRLFDVNSGEKLAETEIQQVPKKVIPDPSGKEAVVIFKDSSTFSVIGLDTNNKKLGCVLSERNISQKTPTSLVITDVKFALDKENLLLTTNQGFVLHHYKSNRKMQAFVIPDDVKPDHKVLSFEGHMTPDRTFFVSAYEGYLIVWDTETSRVLQTMEISRSKITAAIMSENGYFLVTTHKRNNVLTVWRISSLVSKQVSFEPITIKSAPRYMDVSERGQTAVMRGNMSNEVAILDILGGCIKFYISKDYEVMQPVITPDGEHVVLREYSSENVLKVWSTGTGHLCSSVPLSSLLVKYHVLADDKMAVYVNNAGEAQVSFWSIPASKHINTLELGAALIGDMFMFFDSTSDNIVISESISSGEVYLSNLVVYNIETGEKRLTFPRVVSCCTHPLVKDKDLVLLQQCDEGSDTKSLIVLDIKSGEVRKKGSICSPTRLFTCQDGRYGIDRLRNLYNLEKMTLEFQYDPDGDYPKRPSNQASPKLSTDGHIAVWANVYACLLMIGDTQTGTTTSICPVHSIPLSLTVTLHDLLLIGCEDGRLMLLQLVSDTNKESNFISGFLSRHKNHSQKTRVVKYKGSNKIQGQKVSKTCSLL</sequence>
<organism evidence="6 7">
    <name type="scientific">Mizuhopecten yessoensis</name>
    <name type="common">Japanese scallop</name>
    <name type="synonym">Patinopecten yessoensis</name>
    <dbReference type="NCBI Taxonomy" id="6573"/>
    <lineage>
        <taxon>Eukaryota</taxon>
        <taxon>Metazoa</taxon>
        <taxon>Spiralia</taxon>
        <taxon>Lophotrochozoa</taxon>
        <taxon>Mollusca</taxon>
        <taxon>Bivalvia</taxon>
        <taxon>Autobranchia</taxon>
        <taxon>Pteriomorphia</taxon>
        <taxon>Pectinida</taxon>
        <taxon>Pectinoidea</taxon>
        <taxon>Pectinidae</taxon>
        <taxon>Mizuhopecten</taxon>
    </lineage>
</organism>
<gene>
    <name evidence="6" type="ORF">KP79_PYT21592</name>
</gene>
<dbReference type="SUPFAM" id="SSF52540">
    <property type="entry name" value="P-loop containing nucleoside triphosphate hydrolases"/>
    <property type="match status" value="1"/>
</dbReference>
<dbReference type="SUPFAM" id="SSF51004">
    <property type="entry name" value="C-terminal (heme d1) domain of cytochrome cd1-nitrite reductase"/>
    <property type="match status" value="1"/>
</dbReference>
<evidence type="ECO:0000259" key="4">
    <source>
        <dbReference type="Pfam" id="PF13271"/>
    </source>
</evidence>
<dbReference type="InterPro" id="IPR011048">
    <property type="entry name" value="Haem_d1_sf"/>
</dbReference>
<dbReference type="InterPro" id="IPR025139">
    <property type="entry name" value="DUF4062"/>
</dbReference>
<dbReference type="Pfam" id="PF13191">
    <property type="entry name" value="AAA_16"/>
    <property type="match status" value="1"/>
</dbReference>
<proteinExistence type="predicted"/>
<dbReference type="STRING" id="6573.A0A210Q2U6"/>
<reference evidence="6 7" key="1">
    <citation type="journal article" date="2017" name="Nat. Ecol. Evol.">
        <title>Scallop genome provides insights into evolution of bilaterian karyotype and development.</title>
        <authorList>
            <person name="Wang S."/>
            <person name="Zhang J."/>
            <person name="Jiao W."/>
            <person name="Li J."/>
            <person name="Xun X."/>
            <person name="Sun Y."/>
            <person name="Guo X."/>
            <person name="Huan P."/>
            <person name="Dong B."/>
            <person name="Zhang L."/>
            <person name="Hu X."/>
            <person name="Sun X."/>
            <person name="Wang J."/>
            <person name="Zhao C."/>
            <person name="Wang Y."/>
            <person name="Wang D."/>
            <person name="Huang X."/>
            <person name="Wang R."/>
            <person name="Lv J."/>
            <person name="Li Y."/>
            <person name="Zhang Z."/>
            <person name="Liu B."/>
            <person name="Lu W."/>
            <person name="Hui Y."/>
            <person name="Liang J."/>
            <person name="Zhou Z."/>
            <person name="Hou R."/>
            <person name="Li X."/>
            <person name="Liu Y."/>
            <person name="Li H."/>
            <person name="Ning X."/>
            <person name="Lin Y."/>
            <person name="Zhao L."/>
            <person name="Xing Q."/>
            <person name="Dou J."/>
            <person name="Li Y."/>
            <person name="Mao J."/>
            <person name="Guo H."/>
            <person name="Dou H."/>
            <person name="Li T."/>
            <person name="Mu C."/>
            <person name="Jiang W."/>
            <person name="Fu Q."/>
            <person name="Fu X."/>
            <person name="Miao Y."/>
            <person name="Liu J."/>
            <person name="Yu Q."/>
            <person name="Li R."/>
            <person name="Liao H."/>
            <person name="Li X."/>
            <person name="Kong Y."/>
            <person name="Jiang Z."/>
            <person name="Chourrout D."/>
            <person name="Li R."/>
            <person name="Bao Z."/>
        </authorList>
    </citation>
    <scope>NUCLEOTIDE SEQUENCE [LARGE SCALE GENOMIC DNA]</scope>
    <source>
        <strain evidence="6 7">PY_sf001</strain>
    </source>
</reference>
<dbReference type="Gene3D" id="2.130.10.10">
    <property type="entry name" value="YVTN repeat-like/Quinoprotein amine dehydrogenase"/>
    <property type="match status" value="3"/>
</dbReference>
<evidence type="ECO:0000256" key="1">
    <source>
        <dbReference type="ARBA" id="ARBA00022574"/>
    </source>
</evidence>
<dbReference type="PANTHER" id="PTHR19871">
    <property type="entry name" value="BETA TRANSDUCIN-RELATED PROTEIN"/>
    <property type="match status" value="1"/>
</dbReference>
<dbReference type="CDD" id="cd00009">
    <property type="entry name" value="AAA"/>
    <property type="match status" value="1"/>
</dbReference>
<evidence type="ECO:0000313" key="6">
    <source>
        <dbReference type="EMBL" id="OWF43078.1"/>
    </source>
</evidence>
<comment type="caution">
    <text evidence="6">The sequence shown here is derived from an EMBL/GenBank/DDBJ whole genome shotgun (WGS) entry which is preliminary data.</text>
</comment>
<name>A0A210Q2U6_MIZYE</name>
<keyword evidence="2" id="KW-0677">Repeat</keyword>
<keyword evidence="1" id="KW-0853">WD repeat</keyword>
<dbReference type="PANTHER" id="PTHR19871:SF14">
    <property type="entry name" value="DUF4062 DOMAIN-CONTAINING PROTEIN"/>
    <property type="match status" value="1"/>
</dbReference>
<dbReference type="SUPFAM" id="SSF69322">
    <property type="entry name" value="Tricorn protease domain 2"/>
    <property type="match status" value="1"/>
</dbReference>
<dbReference type="InterPro" id="IPR057588">
    <property type="entry name" value="NWD1/2-like_WH"/>
</dbReference>
<evidence type="ECO:0000259" key="5">
    <source>
        <dbReference type="Pfam" id="PF25469"/>
    </source>
</evidence>
<dbReference type="InterPro" id="IPR041664">
    <property type="entry name" value="AAA_16"/>
</dbReference>
<dbReference type="Gene3D" id="3.40.50.300">
    <property type="entry name" value="P-loop containing nucleotide triphosphate hydrolases"/>
    <property type="match status" value="1"/>
</dbReference>
<dbReference type="Gene3D" id="1.25.40.370">
    <property type="match status" value="1"/>
</dbReference>
<evidence type="ECO:0000259" key="3">
    <source>
        <dbReference type="Pfam" id="PF13191"/>
    </source>
</evidence>
<dbReference type="InterPro" id="IPR052752">
    <property type="entry name" value="NACHT-WD_repeat"/>
</dbReference>
<accession>A0A210Q2U6</accession>
<dbReference type="InterPro" id="IPR015943">
    <property type="entry name" value="WD40/YVTN_repeat-like_dom_sf"/>
</dbReference>
<evidence type="ECO:0000256" key="2">
    <source>
        <dbReference type="ARBA" id="ARBA00022737"/>
    </source>
</evidence>
<feature type="domain" description="DUF4062" evidence="4">
    <location>
        <begin position="26"/>
        <end position="124"/>
    </location>
</feature>
<dbReference type="Pfam" id="PF13271">
    <property type="entry name" value="DUF4062"/>
    <property type="match status" value="1"/>
</dbReference>
<feature type="domain" description="Orc1-like AAA ATPase" evidence="3">
    <location>
        <begin position="361"/>
        <end position="501"/>
    </location>
</feature>
<keyword evidence="7" id="KW-1185">Reference proteome</keyword>
<evidence type="ECO:0008006" key="8">
    <source>
        <dbReference type="Google" id="ProtNLM"/>
    </source>
</evidence>
<dbReference type="InterPro" id="IPR027417">
    <property type="entry name" value="P-loop_NTPase"/>
</dbReference>
<dbReference type="Proteomes" id="UP000242188">
    <property type="component" value="Unassembled WGS sequence"/>
</dbReference>